<feature type="region of interest" description="Disordered" evidence="1">
    <location>
        <begin position="144"/>
        <end position="178"/>
    </location>
</feature>
<sequence>MLGSNTNHKFTSDHLKIRSLADRTLELTMGLQDLAPANLQRALQTVINAFGRFVAAEGVSMHFIAAFSSGRCERGNVCEADGSLRRSLGLHGGTRGKATGQELRHELLPACEELVARHISGSASYHREEVAQDGADARAPLHEASGWGHGQEGTRMHEGGSTQSYTTGSRGGSRQRGWTYKRRKADQCIIGELIAINRALPERVSRLERQNDAGQGDAAINRHGSAVTPQISCAETTSAPKSCGSQALPKGPEAIWFEWYAKTPRMWDVCSDQQKKSVYKHTDNYMKLFLPNGFELDPSEPDYGDLVLCTGIEAEAQLYKFVGENGIKSKNGPSILKHLRKFYRDSKLDTLIDVYRACSVATHSVNLHISATRTNGYILVGHMQCDHHS</sequence>
<dbReference type="AlphaFoldDB" id="A0A9W6YNU8"/>
<dbReference type="OrthoDB" id="111655at2759"/>
<dbReference type="Proteomes" id="UP001165121">
    <property type="component" value="Unassembled WGS sequence"/>
</dbReference>
<reference evidence="2" key="1">
    <citation type="submission" date="2023-04" db="EMBL/GenBank/DDBJ databases">
        <title>Phytophthora fragariaefolia NBRC 109709.</title>
        <authorList>
            <person name="Ichikawa N."/>
            <person name="Sato H."/>
            <person name="Tonouchi N."/>
        </authorList>
    </citation>
    <scope>NUCLEOTIDE SEQUENCE</scope>
    <source>
        <strain evidence="2">NBRC 109709</strain>
    </source>
</reference>
<gene>
    <name evidence="2" type="ORF">Pfra01_002971000</name>
</gene>
<evidence type="ECO:0000313" key="2">
    <source>
        <dbReference type="EMBL" id="GMG16289.1"/>
    </source>
</evidence>
<name>A0A9W6YNU8_9STRA</name>
<comment type="caution">
    <text evidence="2">The sequence shown here is derived from an EMBL/GenBank/DDBJ whole genome shotgun (WGS) entry which is preliminary data.</text>
</comment>
<accession>A0A9W6YNU8</accession>
<evidence type="ECO:0000256" key="1">
    <source>
        <dbReference type="SAM" id="MobiDB-lite"/>
    </source>
</evidence>
<dbReference type="EMBL" id="BSXT01018928">
    <property type="protein sequence ID" value="GMG16289.1"/>
    <property type="molecule type" value="Genomic_DNA"/>
</dbReference>
<protein>
    <submittedName>
        <fullName evidence="2">Unnamed protein product</fullName>
    </submittedName>
</protein>
<feature type="compositionally biased region" description="Low complexity" evidence="1">
    <location>
        <begin position="159"/>
        <end position="168"/>
    </location>
</feature>
<organism evidence="2 3">
    <name type="scientific">Phytophthora fragariaefolia</name>
    <dbReference type="NCBI Taxonomy" id="1490495"/>
    <lineage>
        <taxon>Eukaryota</taxon>
        <taxon>Sar</taxon>
        <taxon>Stramenopiles</taxon>
        <taxon>Oomycota</taxon>
        <taxon>Peronosporomycetes</taxon>
        <taxon>Peronosporales</taxon>
        <taxon>Peronosporaceae</taxon>
        <taxon>Phytophthora</taxon>
    </lineage>
</organism>
<keyword evidence="3" id="KW-1185">Reference proteome</keyword>
<evidence type="ECO:0000313" key="3">
    <source>
        <dbReference type="Proteomes" id="UP001165121"/>
    </source>
</evidence>
<proteinExistence type="predicted"/>